<dbReference type="Proteomes" id="UP000298616">
    <property type="component" value="Chromosome"/>
</dbReference>
<dbReference type="AlphaFoldDB" id="A0A4D7JZW9"/>
<protein>
    <submittedName>
        <fullName evidence="1">Uncharacterized protein</fullName>
    </submittedName>
</protein>
<sequence length="63" mass="7516">MPLTRKKKYTAKSQRSLRKQQAVLFYHREHREQGGNIKIFELSNTESAGIKENYRFNEIKCLT</sequence>
<gene>
    <name evidence="1" type="ORF">DCC35_16655</name>
</gene>
<accession>A0A4D7JZW9</accession>
<keyword evidence="2" id="KW-1185">Reference proteome</keyword>
<proteinExistence type="predicted"/>
<dbReference type="KEGG" id="fpf:DCC35_16655"/>
<name>A0A4D7JZW9_9BACT</name>
<organism evidence="1 2">
    <name type="scientific">Mangrovivirga cuniculi</name>
    <dbReference type="NCBI Taxonomy" id="2715131"/>
    <lineage>
        <taxon>Bacteria</taxon>
        <taxon>Pseudomonadati</taxon>
        <taxon>Bacteroidota</taxon>
        <taxon>Cytophagia</taxon>
        <taxon>Cytophagales</taxon>
        <taxon>Mangrovivirgaceae</taxon>
        <taxon>Mangrovivirga</taxon>
    </lineage>
</organism>
<evidence type="ECO:0000313" key="1">
    <source>
        <dbReference type="EMBL" id="QCK16255.1"/>
    </source>
</evidence>
<reference evidence="1 2" key="1">
    <citation type="submission" date="2018-04" db="EMBL/GenBank/DDBJ databases">
        <title>Complete genome uncultured novel isolate.</title>
        <authorList>
            <person name="Merlino G."/>
        </authorList>
    </citation>
    <scope>NUCLEOTIDE SEQUENCE [LARGE SCALE GENOMIC DNA]</scope>
    <source>
        <strain evidence="2">R1DC9</strain>
    </source>
</reference>
<evidence type="ECO:0000313" key="2">
    <source>
        <dbReference type="Proteomes" id="UP000298616"/>
    </source>
</evidence>
<dbReference type="EMBL" id="CP028923">
    <property type="protein sequence ID" value="QCK16255.1"/>
    <property type="molecule type" value="Genomic_DNA"/>
</dbReference>